<sequence>MNYAQLNALFLVPALAVLLAALARRRGKPRLGLPARGTPGRGTSRPVAGVAATLVVLVVLTGVFDNLMIGSGLFGYAGHALAGARVGLAPVEDFAYPAAAALLLPGLWLLFTRERPK</sequence>
<evidence type="ECO:0000256" key="7">
    <source>
        <dbReference type="ARBA" id="ARBA00023235"/>
    </source>
</evidence>
<dbReference type="GO" id="GO:0016020">
    <property type="term" value="C:membrane"/>
    <property type="evidence" value="ECO:0007669"/>
    <property type="project" value="UniProtKB-SubCell"/>
</dbReference>
<feature type="transmembrane region" description="Helical" evidence="8">
    <location>
        <begin position="94"/>
        <end position="111"/>
    </location>
</feature>
<dbReference type="AlphaFoldDB" id="A0A7Y7LYQ8"/>
<evidence type="ECO:0000256" key="5">
    <source>
        <dbReference type="ARBA" id="ARBA00022989"/>
    </source>
</evidence>
<evidence type="ECO:0000256" key="1">
    <source>
        <dbReference type="ARBA" id="ARBA00004141"/>
    </source>
</evidence>
<comment type="subcellular location">
    <subcellularLocation>
        <location evidence="1">Membrane</location>
        <topology evidence="1">Multi-pass membrane protein</topology>
    </subcellularLocation>
</comment>
<keyword evidence="4" id="KW-0125">Carotenoid biosynthesis</keyword>
<feature type="transmembrane region" description="Helical" evidence="8">
    <location>
        <begin position="47"/>
        <end position="64"/>
    </location>
</feature>
<evidence type="ECO:0000256" key="8">
    <source>
        <dbReference type="SAM" id="Phobius"/>
    </source>
</evidence>
<evidence type="ECO:0000256" key="2">
    <source>
        <dbReference type="ARBA" id="ARBA00004829"/>
    </source>
</evidence>
<dbReference type="GO" id="GO:0045436">
    <property type="term" value="F:lycopene beta cyclase activity"/>
    <property type="evidence" value="ECO:0007669"/>
    <property type="project" value="UniProtKB-ARBA"/>
</dbReference>
<evidence type="ECO:0000256" key="6">
    <source>
        <dbReference type="ARBA" id="ARBA00023136"/>
    </source>
</evidence>
<reference evidence="9 10" key="1">
    <citation type="submission" date="2020-02" db="EMBL/GenBank/DDBJ databases">
        <title>Genome sequence of strain AETb3-4.</title>
        <authorList>
            <person name="Gao J."/>
            <person name="Zhang X."/>
        </authorList>
    </citation>
    <scope>NUCLEOTIDE SEQUENCE [LARGE SCALE GENOMIC DNA]</scope>
    <source>
        <strain evidence="9 10">AETb3-4</strain>
    </source>
</reference>
<evidence type="ECO:0000313" key="9">
    <source>
        <dbReference type="EMBL" id="NVM93968.1"/>
    </source>
</evidence>
<accession>A0A7Y7LYQ8</accession>
<gene>
    <name evidence="9" type="ORF">G6034_03395</name>
</gene>
<protein>
    <submittedName>
        <fullName evidence="9">Lycopene cyclase domain-containing protein</fullName>
    </submittedName>
</protein>
<keyword evidence="3 8" id="KW-0812">Transmembrane</keyword>
<keyword evidence="5 8" id="KW-1133">Transmembrane helix</keyword>
<dbReference type="InterPro" id="IPR017825">
    <property type="entry name" value="Lycopene_cyclase_dom"/>
</dbReference>
<dbReference type="NCBIfam" id="TIGR03462">
    <property type="entry name" value="CarR_dom_SF"/>
    <property type="match status" value="1"/>
</dbReference>
<evidence type="ECO:0000256" key="4">
    <source>
        <dbReference type="ARBA" id="ARBA00022746"/>
    </source>
</evidence>
<dbReference type="GO" id="GO:0016872">
    <property type="term" value="F:intramolecular lyase activity"/>
    <property type="evidence" value="ECO:0007669"/>
    <property type="project" value="InterPro"/>
</dbReference>
<comment type="caution">
    <text evidence="9">The sequence shown here is derived from an EMBL/GenBank/DDBJ whole genome shotgun (WGS) entry which is preliminary data.</text>
</comment>
<name>A0A7Y7LYQ8_9MICC</name>
<keyword evidence="6 8" id="KW-0472">Membrane</keyword>
<evidence type="ECO:0000313" key="10">
    <source>
        <dbReference type="Proteomes" id="UP000543556"/>
    </source>
</evidence>
<keyword evidence="10" id="KW-1185">Reference proteome</keyword>
<keyword evidence="7" id="KW-0413">Isomerase</keyword>
<comment type="pathway">
    <text evidence="2">Carotenoid biosynthesis.</text>
</comment>
<proteinExistence type="predicted"/>
<dbReference type="Proteomes" id="UP000543556">
    <property type="component" value="Unassembled WGS sequence"/>
</dbReference>
<organism evidence="9 10">
    <name type="scientific">Arthrobacter wenxiniae</name>
    <dbReference type="NCBI Taxonomy" id="2713570"/>
    <lineage>
        <taxon>Bacteria</taxon>
        <taxon>Bacillati</taxon>
        <taxon>Actinomycetota</taxon>
        <taxon>Actinomycetes</taxon>
        <taxon>Micrococcales</taxon>
        <taxon>Micrococcaceae</taxon>
        <taxon>Arthrobacter</taxon>
    </lineage>
</organism>
<evidence type="ECO:0000256" key="3">
    <source>
        <dbReference type="ARBA" id="ARBA00022692"/>
    </source>
</evidence>
<dbReference type="RefSeq" id="WP_176633703.1">
    <property type="nucleotide sequence ID" value="NZ_JAAMFM010000003.1"/>
</dbReference>
<dbReference type="EMBL" id="JAAMFM010000003">
    <property type="protein sequence ID" value="NVM93968.1"/>
    <property type="molecule type" value="Genomic_DNA"/>
</dbReference>
<dbReference type="GO" id="GO:0016117">
    <property type="term" value="P:carotenoid biosynthetic process"/>
    <property type="evidence" value="ECO:0007669"/>
    <property type="project" value="UniProtKB-KW"/>
</dbReference>